<evidence type="ECO:0000256" key="3">
    <source>
        <dbReference type="ARBA" id="ARBA00015325"/>
    </source>
</evidence>
<dbReference type="NCBIfam" id="NF002353">
    <property type="entry name" value="PRK01318.1-4"/>
    <property type="match status" value="1"/>
</dbReference>
<evidence type="ECO:0000256" key="9">
    <source>
        <dbReference type="ARBA" id="ARBA00023136"/>
    </source>
</evidence>
<dbReference type="GO" id="GO:0032977">
    <property type="term" value="F:membrane insertase activity"/>
    <property type="evidence" value="ECO:0007669"/>
    <property type="project" value="InterPro"/>
</dbReference>
<evidence type="ECO:0000256" key="11">
    <source>
        <dbReference type="ARBA" id="ARBA00033245"/>
    </source>
</evidence>
<comment type="similarity">
    <text evidence="2 13">Belongs to the OXA1/ALB3/YidC family. Type 1 subfamily.</text>
</comment>
<dbReference type="NCBIfam" id="TIGR03593">
    <property type="entry name" value="yidC_nterm"/>
    <property type="match status" value="1"/>
</dbReference>
<feature type="region of interest" description="Disordered" evidence="14">
    <location>
        <begin position="55"/>
        <end position="75"/>
    </location>
</feature>
<keyword evidence="6 13" id="KW-0812">Transmembrane</keyword>
<comment type="subunit">
    <text evidence="13">Interacts with the Sec translocase complex via SecD. Specifically interacts with transmembrane segments of nascent integral membrane proteins during membrane integration.</text>
</comment>
<dbReference type="InterPro" id="IPR001708">
    <property type="entry name" value="YidC/ALB3/OXA1/COX18"/>
</dbReference>
<keyword evidence="5 13" id="KW-1003">Cell membrane</keyword>
<dbReference type="InterPro" id="IPR028055">
    <property type="entry name" value="YidC/Oxa/ALB_C"/>
</dbReference>
<dbReference type="GO" id="GO:0051205">
    <property type="term" value="P:protein insertion into membrane"/>
    <property type="evidence" value="ECO:0007669"/>
    <property type="project" value="TreeGrafter"/>
</dbReference>
<dbReference type="Gene3D" id="2.70.98.90">
    <property type="match status" value="1"/>
</dbReference>
<dbReference type="InterPro" id="IPR047196">
    <property type="entry name" value="YidC_ALB_C"/>
</dbReference>
<comment type="subcellular location">
    <subcellularLocation>
        <location evidence="1">Cell inner membrane</location>
        <topology evidence="1">Multi-pass membrane protein</topology>
    </subcellularLocation>
    <subcellularLocation>
        <location evidence="13">Cell membrane</location>
        <topology evidence="13">Multi-pass membrane protein</topology>
    </subcellularLocation>
</comment>
<dbReference type="EMBL" id="SLXU01000010">
    <property type="protein sequence ID" value="TCP60409.1"/>
    <property type="molecule type" value="Genomic_DNA"/>
</dbReference>
<feature type="transmembrane region" description="Helical" evidence="13">
    <location>
        <begin position="552"/>
        <end position="573"/>
    </location>
</feature>
<evidence type="ECO:0000256" key="10">
    <source>
        <dbReference type="ARBA" id="ARBA00023186"/>
    </source>
</evidence>
<evidence type="ECO:0000256" key="13">
    <source>
        <dbReference type="HAMAP-Rule" id="MF_01810"/>
    </source>
</evidence>
<dbReference type="RefSeq" id="WP_132951836.1">
    <property type="nucleotide sequence ID" value="NZ_SLXU01000010.1"/>
</dbReference>
<evidence type="ECO:0000259" key="15">
    <source>
        <dbReference type="Pfam" id="PF02096"/>
    </source>
</evidence>
<evidence type="ECO:0000256" key="4">
    <source>
        <dbReference type="ARBA" id="ARBA00022448"/>
    </source>
</evidence>
<evidence type="ECO:0000256" key="12">
    <source>
        <dbReference type="ARBA" id="ARBA00033342"/>
    </source>
</evidence>
<comment type="function">
    <text evidence="13">Required for the insertion and/or proper folding and/or complex formation of integral membrane proteins into the membrane. Involved in integration of membrane proteins that insert both dependently and independently of the Sec translocase complex, as well as at least some lipoproteins. Aids folding of multispanning membrane proteins.</text>
</comment>
<evidence type="ECO:0000256" key="5">
    <source>
        <dbReference type="ARBA" id="ARBA00022475"/>
    </source>
</evidence>
<feature type="transmembrane region" description="Helical" evidence="13">
    <location>
        <begin position="513"/>
        <end position="532"/>
    </location>
</feature>
<name>A0A4R2RDW7_9RHOB</name>
<dbReference type="PANTHER" id="PTHR12428:SF65">
    <property type="entry name" value="CYTOCHROME C OXIDASE ASSEMBLY PROTEIN COX18, MITOCHONDRIAL"/>
    <property type="match status" value="1"/>
</dbReference>
<evidence type="ECO:0000256" key="7">
    <source>
        <dbReference type="ARBA" id="ARBA00022927"/>
    </source>
</evidence>
<dbReference type="InterPro" id="IPR038221">
    <property type="entry name" value="YidC_periplasmic_sf"/>
</dbReference>
<dbReference type="NCBIfam" id="TIGR03592">
    <property type="entry name" value="yidC_oxa1_cterm"/>
    <property type="match status" value="1"/>
</dbReference>
<dbReference type="PRINTS" id="PR00701">
    <property type="entry name" value="60KDINNERMP"/>
</dbReference>
<keyword evidence="9 13" id="KW-0472">Membrane</keyword>
<evidence type="ECO:0000259" key="16">
    <source>
        <dbReference type="Pfam" id="PF14849"/>
    </source>
</evidence>
<keyword evidence="8 13" id="KW-1133">Transmembrane helix</keyword>
<dbReference type="Proteomes" id="UP000295050">
    <property type="component" value="Unassembled WGS sequence"/>
</dbReference>
<dbReference type="PANTHER" id="PTHR12428">
    <property type="entry name" value="OXA1"/>
    <property type="match status" value="1"/>
</dbReference>
<dbReference type="HAMAP" id="MF_01810">
    <property type="entry name" value="YidC_type1"/>
    <property type="match status" value="1"/>
</dbReference>
<dbReference type="GO" id="GO:0005886">
    <property type="term" value="C:plasma membrane"/>
    <property type="evidence" value="ECO:0007669"/>
    <property type="project" value="UniProtKB-SubCell"/>
</dbReference>
<feature type="compositionally biased region" description="Low complexity" evidence="14">
    <location>
        <begin position="55"/>
        <end position="68"/>
    </location>
</feature>
<evidence type="ECO:0000313" key="18">
    <source>
        <dbReference type="Proteomes" id="UP000295050"/>
    </source>
</evidence>
<reference evidence="17 18" key="1">
    <citation type="submission" date="2019-03" db="EMBL/GenBank/DDBJ databases">
        <title>Genomic Encyclopedia of Type Strains, Phase IV (KMG-IV): sequencing the most valuable type-strain genomes for metagenomic binning, comparative biology and taxonomic classification.</title>
        <authorList>
            <person name="Goeker M."/>
        </authorList>
    </citation>
    <scope>NUCLEOTIDE SEQUENCE [LARGE SCALE GENOMIC DNA]</scope>
    <source>
        <strain evidence="17 18">DSM 24766</strain>
    </source>
</reference>
<keyword evidence="4 13" id="KW-0813">Transport</keyword>
<keyword evidence="18" id="KW-1185">Reference proteome</keyword>
<evidence type="ECO:0000256" key="14">
    <source>
        <dbReference type="SAM" id="MobiDB-lite"/>
    </source>
</evidence>
<sequence length="613" mass="68343">MDDQNKNLILATALSFLVILGWFLLFPPPEQEPAIETVAQIDSAEPQVAAVPGVAPAPPAARTGASPGETTAPGARAPRLVIDTPRLTGSISLLGGRIDELALKDYRETIETGSDLVNLLSPVGSAQPYYALYGWAPAGQLAYEDVPGANTVWAVERGERLDVDSPVTLVWTNGDGLTFRRTIRVDENYLFTIEQSVDNATGETVRLAPYGIVARHGEPETSRFFILHEGVVRQTDKELSEIDYKGLRKLDYVDREAALAEIAPVEENGWIGFTDKYWMTTLIPAPGQRFTSVTKFVESANIYQVESRMPLVTVAPGAQASTRSMLFAGAKEWETIRNYEREEGIFRFIDSIDWGWFFFFTKPIFWLLHWLNGAFANLGIPGSMGWSIIGLTLIIKALLLPLAYKSYSSMAKMKELQPKMEELKERCGDDRQKLQQEMMALYKKEQVNPAAGCLPLLVQIPVFFSLYKVIFVTIELRHAPWIGWIKDLSAPDPSSLFNLFGLLPWAAPVPGSFLALIFIGVFPLLLGISMWLQQKLNPTPTDPTQAMVFAWLPWVFMFMLGGFASGLVLYWIANNVITFVQQYAIMRSHGYKPDVFGNIKAGFNRRKAGADRK</sequence>
<comment type="caution">
    <text evidence="17">The sequence shown here is derived from an EMBL/GenBank/DDBJ whole genome shotgun (WGS) entry which is preliminary data.</text>
</comment>
<dbReference type="AlphaFoldDB" id="A0A4R2RDW7"/>
<evidence type="ECO:0000256" key="6">
    <source>
        <dbReference type="ARBA" id="ARBA00022692"/>
    </source>
</evidence>
<accession>A0A4R2RDW7</accession>
<dbReference type="InterPro" id="IPR028053">
    <property type="entry name" value="Membr_insert_YidC_N"/>
</dbReference>
<dbReference type="GO" id="GO:0015031">
    <property type="term" value="P:protein transport"/>
    <property type="evidence" value="ECO:0007669"/>
    <property type="project" value="UniProtKB-KW"/>
</dbReference>
<feature type="transmembrane region" description="Helical" evidence="13">
    <location>
        <begin position="384"/>
        <end position="404"/>
    </location>
</feature>
<evidence type="ECO:0000256" key="1">
    <source>
        <dbReference type="ARBA" id="ARBA00004429"/>
    </source>
</evidence>
<protein>
    <recommendedName>
        <fullName evidence="3 13">Membrane protein insertase YidC</fullName>
    </recommendedName>
    <alternativeName>
        <fullName evidence="12 13">Foldase YidC</fullName>
    </alternativeName>
    <alternativeName>
        <fullName evidence="11 13">Membrane integrase YidC</fullName>
    </alternativeName>
    <alternativeName>
        <fullName evidence="13">Membrane protein YidC</fullName>
    </alternativeName>
</protein>
<proteinExistence type="inferred from homology"/>
<dbReference type="Pfam" id="PF14849">
    <property type="entry name" value="YidC_periplas"/>
    <property type="match status" value="1"/>
</dbReference>
<dbReference type="CDD" id="cd19961">
    <property type="entry name" value="EcYidC-like_peri"/>
    <property type="match status" value="1"/>
</dbReference>
<dbReference type="OrthoDB" id="9780552at2"/>
<keyword evidence="10 13" id="KW-0143">Chaperone</keyword>
<feature type="domain" description="Membrane insertase YidC N-terminal" evidence="16">
    <location>
        <begin position="79"/>
        <end position="367"/>
    </location>
</feature>
<feature type="transmembrane region" description="Helical" evidence="13">
    <location>
        <begin position="6"/>
        <end position="26"/>
    </location>
</feature>
<feature type="domain" description="Membrane insertase YidC/Oxa/ALB C-terminal" evidence="15">
    <location>
        <begin position="384"/>
        <end position="587"/>
    </location>
</feature>
<dbReference type="InterPro" id="IPR019998">
    <property type="entry name" value="Membr_insert_YidC"/>
</dbReference>
<evidence type="ECO:0000256" key="8">
    <source>
        <dbReference type="ARBA" id="ARBA00022989"/>
    </source>
</evidence>
<organism evidence="17 18">
    <name type="scientific">Rhodovulum bhavnagarense</name>
    <dbReference type="NCBI Taxonomy" id="992286"/>
    <lineage>
        <taxon>Bacteria</taxon>
        <taxon>Pseudomonadati</taxon>
        <taxon>Pseudomonadota</taxon>
        <taxon>Alphaproteobacteria</taxon>
        <taxon>Rhodobacterales</taxon>
        <taxon>Paracoccaceae</taxon>
        <taxon>Rhodovulum</taxon>
    </lineage>
</organism>
<dbReference type="CDD" id="cd20070">
    <property type="entry name" value="5TM_YidC_Alb3"/>
    <property type="match status" value="1"/>
</dbReference>
<gene>
    <name evidence="13" type="primary">yidC</name>
    <name evidence="17" type="ORF">EV663_11090</name>
</gene>
<dbReference type="PRINTS" id="PR01900">
    <property type="entry name" value="YIDCPROTEIN"/>
</dbReference>
<evidence type="ECO:0000256" key="2">
    <source>
        <dbReference type="ARBA" id="ARBA00010527"/>
    </source>
</evidence>
<evidence type="ECO:0000313" key="17">
    <source>
        <dbReference type="EMBL" id="TCP60409.1"/>
    </source>
</evidence>
<keyword evidence="7 13" id="KW-0653">Protein transport</keyword>
<dbReference type="Pfam" id="PF02096">
    <property type="entry name" value="60KD_IMP"/>
    <property type="match status" value="1"/>
</dbReference>